<dbReference type="Proteomes" id="UP000735302">
    <property type="component" value="Unassembled WGS sequence"/>
</dbReference>
<evidence type="ECO:0000259" key="7">
    <source>
        <dbReference type="PROSITE" id="PS00623"/>
    </source>
</evidence>
<keyword evidence="4 5" id="KW-0274">FAD</keyword>
<protein>
    <recommendedName>
        <fullName evidence="7">Glucose-methanol-choline oxidoreductase N-terminal domain-containing protein</fullName>
    </recommendedName>
</protein>
<dbReference type="InterPro" id="IPR036188">
    <property type="entry name" value="FAD/NAD-bd_sf"/>
</dbReference>
<evidence type="ECO:0000256" key="3">
    <source>
        <dbReference type="ARBA" id="ARBA00022630"/>
    </source>
</evidence>
<dbReference type="Pfam" id="PF05199">
    <property type="entry name" value="GMC_oxred_C"/>
    <property type="match status" value="1"/>
</dbReference>
<evidence type="ECO:0000256" key="4">
    <source>
        <dbReference type="ARBA" id="ARBA00022827"/>
    </source>
</evidence>
<keyword evidence="3 6" id="KW-0285">Flavoprotein</keyword>
<dbReference type="EMBL" id="BLXT01006771">
    <property type="protein sequence ID" value="GFO33455.1"/>
    <property type="molecule type" value="Genomic_DNA"/>
</dbReference>
<accession>A0AAV4CNM6</accession>
<feature type="binding site" evidence="5">
    <location>
        <position position="218"/>
    </location>
    <ligand>
        <name>FAD</name>
        <dbReference type="ChEBI" id="CHEBI:57692"/>
    </ligand>
</feature>
<comment type="similarity">
    <text evidence="2 6">Belongs to the GMC oxidoreductase family.</text>
</comment>
<dbReference type="AlphaFoldDB" id="A0AAV4CNM6"/>
<dbReference type="InterPro" id="IPR012132">
    <property type="entry name" value="GMC_OxRdtase"/>
</dbReference>
<comment type="cofactor">
    <cofactor evidence="1 5">
        <name>FAD</name>
        <dbReference type="ChEBI" id="CHEBI:57692"/>
    </cofactor>
</comment>
<dbReference type="Pfam" id="PF00732">
    <property type="entry name" value="GMC_oxred_N"/>
    <property type="match status" value="1"/>
</dbReference>
<dbReference type="GO" id="GO:0050660">
    <property type="term" value="F:flavin adenine dinucleotide binding"/>
    <property type="evidence" value="ECO:0007669"/>
    <property type="project" value="InterPro"/>
</dbReference>
<evidence type="ECO:0000256" key="6">
    <source>
        <dbReference type="RuleBase" id="RU003968"/>
    </source>
</evidence>
<dbReference type="SUPFAM" id="SSF51905">
    <property type="entry name" value="FAD/NAD(P)-binding domain"/>
    <property type="match status" value="1"/>
</dbReference>
<organism evidence="8 9">
    <name type="scientific">Plakobranchus ocellatus</name>
    <dbReference type="NCBI Taxonomy" id="259542"/>
    <lineage>
        <taxon>Eukaryota</taxon>
        <taxon>Metazoa</taxon>
        <taxon>Spiralia</taxon>
        <taxon>Lophotrochozoa</taxon>
        <taxon>Mollusca</taxon>
        <taxon>Gastropoda</taxon>
        <taxon>Heterobranchia</taxon>
        <taxon>Euthyneura</taxon>
        <taxon>Panpulmonata</taxon>
        <taxon>Sacoglossa</taxon>
        <taxon>Placobranchoidea</taxon>
        <taxon>Plakobranchidae</taxon>
        <taxon>Plakobranchus</taxon>
    </lineage>
</organism>
<dbReference type="PIRSF" id="PIRSF000137">
    <property type="entry name" value="Alcohol_oxidase"/>
    <property type="match status" value="1"/>
</dbReference>
<dbReference type="PANTHER" id="PTHR11552">
    <property type="entry name" value="GLUCOSE-METHANOL-CHOLINE GMC OXIDOREDUCTASE"/>
    <property type="match status" value="1"/>
</dbReference>
<dbReference type="PANTHER" id="PTHR11552:SF147">
    <property type="entry name" value="CHOLINE DEHYDROGENASE, MITOCHONDRIAL"/>
    <property type="match status" value="1"/>
</dbReference>
<sequence length="555" mass="60861">MRAVGGGTAGCVLAGRLSELHNATVLLLEAGQDDRDHPTVPIPLKTLESAHSSIDWDYRTVPQKHALKAFKDRKAWWHRGKILGGSSNINDMIYTRGLRQDYDSWAASGARGWSYANVLPYFLKSENNENADFVKSGYHKMGGPLRVGRSKTHSLTNYLVRAGKEMGYKVININGAESVGIVEIQSTIYKGKRQSASKAFLYPALSRTNLDVKIEARVTKILIENKRAVGVTLLHNGTEVNVRSKREVILSAGTIGSAQLLMLSGVGPKKHLDNLKIAVHADLPVGSNLQDSLFFDYPVGIKQSMTITQERIQSPWENIKYTLVGKGMLASPNGVEMATFTSSSLNTDKAWPDIQLLFRGILGDVAYGRMWDLSNQTLTDISHRERFKEGMSCFSNILRPQSRGSLLLASTNALESPVIDPKYLEKTEDLEVLLAGVKLCKKLVGMPSMRKLDATYAELPSTLCPGLTFDSDDYWRCMIRARAQPSARPVGTCKMGDVADTSAVTDPDLRVKGIEGLRVVDASVIPSLPSGTTHIPTIMIAEKAADLIKTSFSPL</sequence>
<dbReference type="Gene3D" id="3.50.50.60">
    <property type="entry name" value="FAD/NAD(P)-binding domain"/>
    <property type="match status" value="1"/>
</dbReference>
<evidence type="ECO:0000313" key="8">
    <source>
        <dbReference type="EMBL" id="GFO33455.1"/>
    </source>
</evidence>
<keyword evidence="9" id="KW-1185">Reference proteome</keyword>
<feature type="domain" description="Glucose-methanol-choline oxidoreductase N-terminal" evidence="7">
    <location>
        <begin position="80"/>
        <end position="103"/>
    </location>
</feature>
<dbReference type="Gene3D" id="3.30.560.10">
    <property type="entry name" value="Glucose Oxidase, domain 3"/>
    <property type="match status" value="1"/>
</dbReference>
<dbReference type="SUPFAM" id="SSF54373">
    <property type="entry name" value="FAD-linked reductases, C-terminal domain"/>
    <property type="match status" value="1"/>
</dbReference>
<dbReference type="InterPro" id="IPR000172">
    <property type="entry name" value="GMC_OxRdtase_N"/>
</dbReference>
<dbReference type="GO" id="GO:0016614">
    <property type="term" value="F:oxidoreductase activity, acting on CH-OH group of donors"/>
    <property type="evidence" value="ECO:0007669"/>
    <property type="project" value="InterPro"/>
</dbReference>
<reference evidence="8 9" key="1">
    <citation type="journal article" date="2021" name="Elife">
        <title>Chloroplast acquisition without the gene transfer in kleptoplastic sea slugs, Plakobranchus ocellatus.</title>
        <authorList>
            <person name="Maeda T."/>
            <person name="Takahashi S."/>
            <person name="Yoshida T."/>
            <person name="Shimamura S."/>
            <person name="Takaki Y."/>
            <person name="Nagai Y."/>
            <person name="Toyoda A."/>
            <person name="Suzuki Y."/>
            <person name="Arimoto A."/>
            <person name="Ishii H."/>
            <person name="Satoh N."/>
            <person name="Nishiyama T."/>
            <person name="Hasebe M."/>
            <person name="Maruyama T."/>
            <person name="Minagawa J."/>
            <person name="Obokata J."/>
            <person name="Shigenobu S."/>
        </authorList>
    </citation>
    <scope>NUCLEOTIDE SEQUENCE [LARGE SCALE GENOMIC DNA]</scope>
</reference>
<evidence type="ECO:0000256" key="2">
    <source>
        <dbReference type="ARBA" id="ARBA00010790"/>
    </source>
</evidence>
<name>A0AAV4CNM6_9GAST</name>
<evidence type="ECO:0000256" key="1">
    <source>
        <dbReference type="ARBA" id="ARBA00001974"/>
    </source>
</evidence>
<dbReference type="PROSITE" id="PS00623">
    <property type="entry name" value="GMC_OXRED_1"/>
    <property type="match status" value="1"/>
</dbReference>
<comment type="caution">
    <text evidence="8">The sequence shown here is derived from an EMBL/GenBank/DDBJ whole genome shotgun (WGS) entry which is preliminary data.</text>
</comment>
<evidence type="ECO:0000256" key="5">
    <source>
        <dbReference type="PIRSR" id="PIRSR000137-2"/>
    </source>
</evidence>
<gene>
    <name evidence="8" type="ORF">PoB_005996000</name>
</gene>
<proteinExistence type="inferred from homology"/>
<dbReference type="InterPro" id="IPR007867">
    <property type="entry name" value="GMC_OxRtase_C"/>
</dbReference>
<evidence type="ECO:0000313" key="9">
    <source>
        <dbReference type="Proteomes" id="UP000735302"/>
    </source>
</evidence>